<feature type="domain" description="PDZ" evidence="3">
    <location>
        <begin position="56"/>
        <end position="150"/>
    </location>
</feature>
<keyword evidence="1" id="KW-0677">Repeat</keyword>
<dbReference type="Pfam" id="PF00595">
    <property type="entry name" value="PDZ"/>
    <property type="match status" value="1"/>
</dbReference>
<feature type="region of interest" description="Disordered" evidence="2">
    <location>
        <begin position="164"/>
        <end position="249"/>
    </location>
</feature>
<feature type="region of interest" description="Disordered" evidence="2">
    <location>
        <begin position="16"/>
        <end position="41"/>
    </location>
</feature>
<dbReference type="PROSITE" id="PS50106">
    <property type="entry name" value="PDZ"/>
    <property type="match status" value="1"/>
</dbReference>
<reference evidence="4" key="1">
    <citation type="journal article" date="2014" name="Nat. Commun.">
        <title>The rainbow trout genome provides novel insights into evolution after whole-genome duplication in vertebrates.</title>
        <authorList>
            <person name="Berthelot C."/>
            <person name="Brunet F."/>
            <person name="Chalopin D."/>
            <person name="Juanchich A."/>
            <person name="Bernard M."/>
            <person name="Noel B."/>
            <person name="Bento P."/>
            <person name="Da Silva C."/>
            <person name="Labadie K."/>
            <person name="Alberti A."/>
            <person name="Aury J.M."/>
            <person name="Louis A."/>
            <person name="Dehais P."/>
            <person name="Bardou P."/>
            <person name="Montfort J."/>
            <person name="Klopp C."/>
            <person name="Cabau C."/>
            <person name="Gaspin C."/>
            <person name="Thorgaard G.H."/>
            <person name="Boussaha M."/>
            <person name="Quillet E."/>
            <person name="Guyomard R."/>
            <person name="Galiana D."/>
            <person name="Bobe J."/>
            <person name="Volff J.N."/>
            <person name="Genet C."/>
            <person name="Wincker P."/>
            <person name="Jaillon O."/>
            <person name="Roest Crollius H."/>
            <person name="Guiguen Y."/>
        </authorList>
    </citation>
    <scope>NUCLEOTIDE SEQUENCE [LARGE SCALE GENOMIC DNA]</scope>
</reference>
<dbReference type="AlphaFoldDB" id="A0A061A478"/>
<dbReference type="GO" id="GO:0036312">
    <property type="term" value="F:phosphatidylinositol 3-kinase regulatory subunit binding"/>
    <property type="evidence" value="ECO:0007669"/>
    <property type="project" value="TreeGrafter"/>
</dbReference>
<evidence type="ECO:0000259" key="3">
    <source>
        <dbReference type="PROSITE" id="PS50106"/>
    </source>
</evidence>
<dbReference type="EMBL" id="FR973558">
    <property type="protein sequence ID" value="CDR17640.1"/>
    <property type="molecule type" value="Genomic_DNA"/>
</dbReference>
<dbReference type="GO" id="GO:0005737">
    <property type="term" value="C:cytoplasm"/>
    <property type="evidence" value="ECO:0007669"/>
    <property type="project" value="TreeGrafter"/>
</dbReference>
<gene>
    <name evidence="4" type="ORF">GSONMT00033057001</name>
</gene>
<dbReference type="PaxDb" id="8022-A0A061A478"/>
<dbReference type="Gene3D" id="2.30.42.10">
    <property type="match status" value="1"/>
</dbReference>
<dbReference type="Proteomes" id="UP000193380">
    <property type="component" value="Unassembled WGS sequence"/>
</dbReference>
<dbReference type="CDD" id="cd06695">
    <property type="entry name" value="PDZ3_PTPN13_FRMPD2-like"/>
    <property type="match status" value="1"/>
</dbReference>
<dbReference type="FunFam" id="2.30.42.10:FF:000084">
    <property type="entry name" value="Tyrosine-protein phosphatase non-receptor type 13"/>
    <property type="match status" value="1"/>
</dbReference>
<reference evidence="4" key="2">
    <citation type="submission" date="2014-03" db="EMBL/GenBank/DDBJ databases">
        <authorList>
            <person name="Genoscope - CEA"/>
        </authorList>
    </citation>
    <scope>NUCLEOTIDE SEQUENCE</scope>
</reference>
<feature type="compositionally biased region" description="Basic and acidic residues" evidence="2">
    <location>
        <begin position="210"/>
        <end position="225"/>
    </location>
</feature>
<name>A0A061A478_ONCMY</name>
<dbReference type="InterPro" id="IPR052074">
    <property type="entry name" value="NonRcpt_TyrProt_Phosphatase"/>
</dbReference>
<evidence type="ECO:0000256" key="1">
    <source>
        <dbReference type="ARBA" id="ARBA00022737"/>
    </source>
</evidence>
<dbReference type="GO" id="GO:0005634">
    <property type="term" value="C:nucleus"/>
    <property type="evidence" value="ECO:0007669"/>
    <property type="project" value="TreeGrafter"/>
</dbReference>
<accession>A0A061A478</accession>
<dbReference type="PANTHER" id="PTHR46900:SF1">
    <property type="entry name" value="TYROSINE-PROTEIN PHOSPHATASE NON-RECEPTOR TYPE 13"/>
    <property type="match status" value="1"/>
</dbReference>
<evidence type="ECO:0000313" key="5">
    <source>
        <dbReference type="Proteomes" id="UP000193380"/>
    </source>
</evidence>
<proteinExistence type="predicted"/>
<evidence type="ECO:0000313" key="4">
    <source>
        <dbReference type="EMBL" id="CDR17640.1"/>
    </source>
</evidence>
<evidence type="ECO:0000256" key="2">
    <source>
        <dbReference type="SAM" id="MobiDB-lite"/>
    </source>
</evidence>
<dbReference type="SUPFAM" id="SSF50156">
    <property type="entry name" value="PDZ domain-like"/>
    <property type="match status" value="1"/>
</dbReference>
<protein>
    <recommendedName>
        <fullName evidence="3">PDZ domain-containing protein</fullName>
    </recommendedName>
</protein>
<dbReference type="InterPro" id="IPR001478">
    <property type="entry name" value="PDZ"/>
</dbReference>
<dbReference type="InterPro" id="IPR036034">
    <property type="entry name" value="PDZ_sf"/>
</dbReference>
<dbReference type="PANTHER" id="PTHR46900">
    <property type="entry name" value="TYROSINE-PROTEIN PHOSPHATASE NON-RECEPTOR TYPE 13"/>
    <property type="match status" value="1"/>
</dbReference>
<dbReference type="SMART" id="SM00228">
    <property type="entry name" value="PDZ"/>
    <property type="match status" value="1"/>
</dbReference>
<organism evidence="4 5">
    <name type="scientific">Oncorhynchus mykiss</name>
    <name type="common">Rainbow trout</name>
    <name type="synonym">Salmo gairdneri</name>
    <dbReference type="NCBI Taxonomy" id="8022"/>
    <lineage>
        <taxon>Eukaryota</taxon>
        <taxon>Metazoa</taxon>
        <taxon>Chordata</taxon>
        <taxon>Craniata</taxon>
        <taxon>Vertebrata</taxon>
        <taxon>Euteleostomi</taxon>
        <taxon>Actinopterygii</taxon>
        <taxon>Neopterygii</taxon>
        <taxon>Teleostei</taxon>
        <taxon>Protacanthopterygii</taxon>
        <taxon>Salmoniformes</taxon>
        <taxon>Salmonidae</taxon>
        <taxon>Salmoninae</taxon>
        <taxon>Oncorhynchus</taxon>
    </lineage>
</organism>
<feature type="compositionally biased region" description="Low complexity" evidence="2">
    <location>
        <begin position="26"/>
        <end position="35"/>
    </location>
</feature>
<dbReference type="GO" id="GO:0004725">
    <property type="term" value="F:protein tyrosine phosphatase activity"/>
    <property type="evidence" value="ECO:0007669"/>
    <property type="project" value="TreeGrafter"/>
</dbReference>
<sequence length="296" mass="32490">MVHLLLEKGQLPVDRIHAPLTPQCTPPSDQQQPAPEAAPPKAQPEYIFITDNNVFEVPLLKNSSGLGFSFSREETFPDQNTGNASGNSFSMVRVKKLFPGQPAAESGRINVGDVIVRVNQTPLKGLSQHEVISALRGTGQEVTLLLCRPDQGVLPEMDASALTPMASPRKEPVVQTQQPESSLARPRTASPVGSEGKRSLGLGPGQMEEALDRLLMKSPSRRDSYSDSTDDEEVEEAFSPSLEQGRQAWDRSIYQTPSSNLTLERLRQYETPCELDDTIRSAYYSSNLSLSNLSKR</sequence>
<dbReference type="STRING" id="8022.A0A061A478"/>